<dbReference type="EMBL" id="CM042010">
    <property type="protein sequence ID" value="KAI3780721.1"/>
    <property type="molecule type" value="Genomic_DNA"/>
</dbReference>
<dbReference type="Proteomes" id="UP001055811">
    <property type="component" value="Linkage Group LG02"/>
</dbReference>
<comment type="caution">
    <text evidence="1">The sequence shown here is derived from an EMBL/GenBank/DDBJ whole genome shotgun (WGS) entry which is preliminary data.</text>
</comment>
<evidence type="ECO:0000313" key="2">
    <source>
        <dbReference type="Proteomes" id="UP001055811"/>
    </source>
</evidence>
<gene>
    <name evidence="1" type="ORF">L2E82_10709</name>
</gene>
<accession>A0ACB9GCB9</accession>
<organism evidence="1 2">
    <name type="scientific">Cichorium intybus</name>
    <name type="common">Chicory</name>
    <dbReference type="NCBI Taxonomy" id="13427"/>
    <lineage>
        <taxon>Eukaryota</taxon>
        <taxon>Viridiplantae</taxon>
        <taxon>Streptophyta</taxon>
        <taxon>Embryophyta</taxon>
        <taxon>Tracheophyta</taxon>
        <taxon>Spermatophyta</taxon>
        <taxon>Magnoliopsida</taxon>
        <taxon>eudicotyledons</taxon>
        <taxon>Gunneridae</taxon>
        <taxon>Pentapetalae</taxon>
        <taxon>asterids</taxon>
        <taxon>campanulids</taxon>
        <taxon>Asterales</taxon>
        <taxon>Asteraceae</taxon>
        <taxon>Cichorioideae</taxon>
        <taxon>Cichorieae</taxon>
        <taxon>Cichoriinae</taxon>
        <taxon>Cichorium</taxon>
    </lineage>
</organism>
<proteinExistence type="predicted"/>
<reference evidence="1 2" key="2">
    <citation type="journal article" date="2022" name="Mol. Ecol. Resour.">
        <title>The genomes of chicory, endive, great burdock and yacon provide insights into Asteraceae paleo-polyploidization history and plant inulin production.</title>
        <authorList>
            <person name="Fan W."/>
            <person name="Wang S."/>
            <person name="Wang H."/>
            <person name="Wang A."/>
            <person name="Jiang F."/>
            <person name="Liu H."/>
            <person name="Zhao H."/>
            <person name="Xu D."/>
            <person name="Zhang Y."/>
        </authorList>
    </citation>
    <scope>NUCLEOTIDE SEQUENCE [LARGE SCALE GENOMIC DNA]</scope>
    <source>
        <strain evidence="2">cv. Punajuju</strain>
        <tissue evidence="1">Leaves</tissue>
    </source>
</reference>
<reference evidence="2" key="1">
    <citation type="journal article" date="2022" name="Mol. Ecol. Resour.">
        <title>The genomes of chicory, endive, great burdock and yacon provide insights into Asteraceae palaeo-polyploidization history and plant inulin production.</title>
        <authorList>
            <person name="Fan W."/>
            <person name="Wang S."/>
            <person name="Wang H."/>
            <person name="Wang A."/>
            <person name="Jiang F."/>
            <person name="Liu H."/>
            <person name="Zhao H."/>
            <person name="Xu D."/>
            <person name="Zhang Y."/>
        </authorList>
    </citation>
    <scope>NUCLEOTIDE SEQUENCE [LARGE SCALE GENOMIC DNA]</scope>
    <source>
        <strain evidence="2">cv. Punajuju</strain>
    </source>
</reference>
<name>A0ACB9GCB9_CICIN</name>
<protein>
    <submittedName>
        <fullName evidence="1">Uncharacterized protein</fullName>
    </submittedName>
</protein>
<evidence type="ECO:0000313" key="1">
    <source>
        <dbReference type="EMBL" id="KAI3780721.1"/>
    </source>
</evidence>
<sequence length="113" mass="12976">MFWRERAQYQDQNLSVDAYISITDRFAAFIYSGLVILLLDLLRSALRQMILLAFIYSGLTCFRELVYEETKGQGEAVNCEEREQVHVGHGMARGYISFTCLQQSTIVFPITVP</sequence>
<keyword evidence="2" id="KW-1185">Reference proteome</keyword>